<feature type="domain" description="Zn(2)-C6 fungal-type" evidence="9">
    <location>
        <begin position="21"/>
        <end position="53"/>
    </location>
</feature>
<reference evidence="11" key="1">
    <citation type="submission" date="2016-03" db="EMBL/GenBank/DDBJ databases">
        <authorList>
            <person name="Devillers Hugo."/>
        </authorList>
    </citation>
    <scope>NUCLEOTIDE SEQUENCE [LARGE SCALE GENOMIC DNA]</scope>
</reference>
<proteinExistence type="predicted"/>
<evidence type="ECO:0000256" key="7">
    <source>
        <dbReference type="ARBA" id="ARBA00023242"/>
    </source>
</evidence>
<dbReference type="SMART" id="SM00906">
    <property type="entry name" value="Fungal_trans"/>
    <property type="match status" value="1"/>
</dbReference>
<dbReference type="Pfam" id="PF00172">
    <property type="entry name" value="Zn_clus"/>
    <property type="match status" value="1"/>
</dbReference>
<dbReference type="GO" id="GO:0043565">
    <property type="term" value="F:sequence-specific DNA binding"/>
    <property type="evidence" value="ECO:0007669"/>
    <property type="project" value="TreeGrafter"/>
</dbReference>
<dbReference type="GO" id="GO:0045944">
    <property type="term" value="P:positive regulation of transcription by RNA polymerase II"/>
    <property type="evidence" value="ECO:0007669"/>
    <property type="project" value="TreeGrafter"/>
</dbReference>
<evidence type="ECO:0000256" key="6">
    <source>
        <dbReference type="ARBA" id="ARBA00023163"/>
    </source>
</evidence>
<organism evidence="10 11">
    <name type="scientific">Lachancea nothofagi CBS 11611</name>
    <dbReference type="NCBI Taxonomy" id="1266666"/>
    <lineage>
        <taxon>Eukaryota</taxon>
        <taxon>Fungi</taxon>
        <taxon>Dikarya</taxon>
        <taxon>Ascomycota</taxon>
        <taxon>Saccharomycotina</taxon>
        <taxon>Saccharomycetes</taxon>
        <taxon>Saccharomycetales</taxon>
        <taxon>Saccharomycetaceae</taxon>
        <taxon>Lachancea</taxon>
    </lineage>
</organism>
<evidence type="ECO:0000256" key="3">
    <source>
        <dbReference type="ARBA" id="ARBA00022833"/>
    </source>
</evidence>
<keyword evidence="11" id="KW-1185">Reference proteome</keyword>
<keyword evidence="4" id="KW-0805">Transcription regulation</keyword>
<gene>
    <name evidence="10" type="ORF">LANO_0A02872G</name>
</gene>
<evidence type="ECO:0000256" key="1">
    <source>
        <dbReference type="ARBA" id="ARBA00004123"/>
    </source>
</evidence>
<evidence type="ECO:0000256" key="8">
    <source>
        <dbReference type="SAM" id="Coils"/>
    </source>
</evidence>
<dbReference type="InterPro" id="IPR001138">
    <property type="entry name" value="Zn2Cys6_DnaBD"/>
</dbReference>
<feature type="coiled-coil region" evidence="8">
    <location>
        <begin position="60"/>
        <end position="87"/>
    </location>
</feature>
<dbReference type="CDD" id="cd12148">
    <property type="entry name" value="fungal_TF_MHR"/>
    <property type="match status" value="1"/>
</dbReference>
<dbReference type="EMBL" id="LT598449">
    <property type="protein sequence ID" value="SCU78378.1"/>
    <property type="molecule type" value="Genomic_DNA"/>
</dbReference>
<dbReference type="GO" id="GO:0000981">
    <property type="term" value="F:DNA-binding transcription factor activity, RNA polymerase II-specific"/>
    <property type="evidence" value="ECO:0007669"/>
    <property type="project" value="InterPro"/>
</dbReference>
<keyword evidence="6" id="KW-0804">Transcription</keyword>
<dbReference type="OrthoDB" id="3266505at2759"/>
<dbReference type="PANTHER" id="PTHR47540:SF6">
    <property type="entry name" value="ZN(II)2CYS6 TRANSCRIPTION FACTOR (EUROFUNG)"/>
    <property type="match status" value="1"/>
</dbReference>
<dbReference type="GO" id="GO:0008270">
    <property type="term" value="F:zinc ion binding"/>
    <property type="evidence" value="ECO:0007669"/>
    <property type="project" value="InterPro"/>
</dbReference>
<comment type="subcellular location">
    <subcellularLocation>
        <location evidence="1">Nucleus</location>
    </subcellularLocation>
</comment>
<dbReference type="PROSITE" id="PS00463">
    <property type="entry name" value="ZN2_CY6_FUNGAL_1"/>
    <property type="match status" value="1"/>
</dbReference>
<evidence type="ECO:0000256" key="4">
    <source>
        <dbReference type="ARBA" id="ARBA00023015"/>
    </source>
</evidence>
<name>A0A1G4INW0_9SACH</name>
<dbReference type="InterPro" id="IPR051711">
    <property type="entry name" value="Stress_Response_Reg"/>
</dbReference>
<dbReference type="SUPFAM" id="SSF57701">
    <property type="entry name" value="Zn2/Cys6 DNA-binding domain"/>
    <property type="match status" value="1"/>
</dbReference>
<dbReference type="Pfam" id="PF04082">
    <property type="entry name" value="Fungal_trans"/>
    <property type="match status" value="1"/>
</dbReference>
<dbReference type="InterPro" id="IPR007219">
    <property type="entry name" value="XnlR_reg_dom"/>
</dbReference>
<evidence type="ECO:0000256" key="5">
    <source>
        <dbReference type="ARBA" id="ARBA00023125"/>
    </source>
</evidence>
<keyword evidence="3" id="KW-0862">Zinc</keyword>
<keyword evidence="8" id="KW-0175">Coiled coil</keyword>
<dbReference type="PROSITE" id="PS50048">
    <property type="entry name" value="ZN2_CY6_FUNGAL_2"/>
    <property type="match status" value="1"/>
</dbReference>
<evidence type="ECO:0000313" key="10">
    <source>
        <dbReference type="EMBL" id="SCU78378.1"/>
    </source>
</evidence>
<dbReference type="Gene3D" id="4.10.240.10">
    <property type="entry name" value="Zn(2)-C6 fungal-type DNA-binding domain"/>
    <property type="match status" value="1"/>
</dbReference>
<dbReference type="GO" id="GO:0006351">
    <property type="term" value="P:DNA-templated transcription"/>
    <property type="evidence" value="ECO:0007669"/>
    <property type="project" value="InterPro"/>
</dbReference>
<evidence type="ECO:0000259" key="9">
    <source>
        <dbReference type="PROSITE" id="PS50048"/>
    </source>
</evidence>
<dbReference type="InterPro" id="IPR036864">
    <property type="entry name" value="Zn2-C6_fun-type_DNA-bd_sf"/>
</dbReference>
<evidence type="ECO:0000313" key="11">
    <source>
        <dbReference type="Proteomes" id="UP000189911"/>
    </source>
</evidence>
<dbReference type="GO" id="GO:0005634">
    <property type="term" value="C:nucleus"/>
    <property type="evidence" value="ECO:0007669"/>
    <property type="project" value="UniProtKB-SubCell"/>
</dbReference>
<dbReference type="CDD" id="cd00067">
    <property type="entry name" value="GAL4"/>
    <property type="match status" value="1"/>
</dbReference>
<dbReference type="PANTHER" id="PTHR47540">
    <property type="entry name" value="THIAMINE REPRESSIBLE GENES REGULATORY PROTEIN THI5"/>
    <property type="match status" value="1"/>
</dbReference>
<dbReference type="SMART" id="SM00066">
    <property type="entry name" value="GAL4"/>
    <property type="match status" value="1"/>
</dbReference>
<protein>
    <submittedName>
        <fullName evidence="10">LANO_0A02872g1_1</fullName>
    </submittedName>
</protein>
<keyword evidence="5" id="KW-0238">DNA-binding</keyword>
<accession>A0A1G4INW0</accession>
<dbReference type="Proteomes" id="UP000189911">
    <property type="component" value="Chromosome A"/>
</dbReference>
<keyword evidence="2" id="KW-0479">Metal-binding</keyword>
<keyword evidence="7" id="KW-0539">Nucleus</keyword>
<evidence type="ECO:0000256" key="2">
    <source>
        <dbReference type="ARBA" id="ARBA00022723"/>
    </source>
</evidence>
<sequence length="630" mass="70529">MSSKKSVVPGVDKVKRRTRAACSRCSIQKIKCQGDTPPCRACVLSNHESACSFPLRPRKIVIFDADLKKLEERIKDLESECSRLRSIAALSTSGVREQVETALEPPEELASSPNSGNVLKVDPSLVQNSSCQAFAGALQRRFHKIVPRQAISTFQTSSTEAAIAKANEQDKKHVHLDDKALERPTLDQFPSLPDKKYAIKMVRMAHQYFAKEFGLFSLNEFETRLEETYTNYRNQKPSWLAYLMITFAVGEQFINEAGEKYNVPGMAFFLCALKCFHEPIEEPNLDSVRTLILIAFYSQGLNRMNAVYAYTGLALSTAVAQGIHRRANNAQLSPAEQEARKRIWWTAFLMDSLWASRLGLLPHFNSSDIDIDLPSGDLHSLDKFNPKFLVANAKLALRIGLITREVYGSNEANFVTNVLSNLKSLEDYLSDLEPDLREPPRTMENNRSSANLHLRYNQLIIVTVRPLYFSLWKNSGDQQTKAMEEATLKCVKAAETNVKLLLLLLKSGWFSTFGFLEAQCCFSSILVLLMAITEGKSCPELRTAISLNDYMCEAGNVTAVDNYCRLKAFGDVVPELTSVDRPRKKLRSGSGSSATSERPIYFVAETGLSTDMDPLDALSSDFRPLDTSFN</sequence>
<dbReference type="AlphaFoldDB" id="A0A1G4INW0"/>